<dbReference type="AlphaFoldDB" id="A0A2N9H8S4"/>
<keyword evidence="1" id="KW-0175">Coiled coil</keyword>
<gene>
    <name evidence="3" type="ORF">FSB_LOCUS35953</name>
</gene>
<dbReference type="PANTHER" id="PTHR45023">
    <property type="match status" value="1"/>
</dbReference>
<protein>
    <recommendedName>
        <fullName evidence="2">No apical meristem-associated C-terminal domain-containing protein</fullName>
    </recommendedName>
</protein>
<dbReference type="EMBL" id="OIVN01003001">
    <property type="protein sequence ID" value="SPD08071.1"/>
    <property type="molecule type" value="Genomic_DNA"/>
</dbReference>
<dbReference type="Pfam" id="PF14303">
    <property type="entry name" value="NAM-associated"/>
    <property type="match status" value="1"/>
</dbReference>
<name>A0A2N9H8S4_FAGSY</name>
<proteinExistence type="predicted"/>
<reference evidence="3" key="1">
    <citation type="submission" date="2018-02" db="EMBL/GenBank/DDBJ databases">
        <authorList>
            <person name="Cohen D.B."/>
            <person name="Kent A.D."/>
        </authorList>
    </citation>
    <scope>NUCLEOTIDE SEQUENCE</scope>
</reference>
<feature type="coiled-coil region" evidence="1">
    <location>
        <begin position="229"/>
        <end position="309"/>
    </location>
</feature>
<dbReference type="PANTHER" id="PTHR45023:SF4">
    <property type="entry name" value="GLYCINE-RICH PROTEIN-RELATED"/>
    <property type="match status" value="1"/>
</dbReference>
<sequence length="350" mass="41562">MDSQENMSFTNLLQGDSNLDNQFLSEASPPQVQILTSKTRRRANFTVEEDKLLVSAWLNTSLDPVHGNEQKHEAFYERIAAYFEEYKEFDSERTANSLSCRWSIINSCTNKFCGFLAQIESRNESGITEQDKIRQAKTLYKTVQKSNFQFEHCWLMLREEPKWLQHRSKEKPKKGLPQTLDSINQACGDDVSHDGFVDLERPIGRKAEKAKRKKKVNEKEDVAQFMEKKTKFLEDAHEVEKELIRLKEKKVCMEEMRMTEKINIEKERMRREDEREYERMRREDERMRREDEKIRIEEERLCLKKMKEEERVMMVMLGLIKAFFADYAEAHLKLSELGFAESEALWKNGT</sequence>
<organism evidence="3">
    <name type="scientific">Fagus sylvatica</name>
    <name type="common">Beechnut</name>
    <dbReference type="NCBI Taxonomy" id="28930"/>
    <lineage>
        <taxon>Eukaryota</taxon>
        <taxon>Viridiplantae</taxon>
        <taxon>Streptophyta</taxon>
        <taxon>Embryophyta</taxon>
        <taxon>Tracheophyta</taxon>
        <taxon>Spermatophyta</taxon>
        <taxon>Magnoliopsida</taxon>
        <taxon>eudicotyledons</taxon>
        <taxon>Gunneridae</taxon>
        <taxon>Pentapetalae</taxon>
        <taxon>rosids</taxon>
        <taxon>fabids</taxon>
        <taxon>Fagales</taxon>
        <taxon>Fagaceae</taxon>
        <taxon>Fagus</taxon>
    </lineage>
</organism>
<accession>A0A2N9H8S4</accession>
<evidence type="ECO:0000259" key="2">
    <source>
        <dbReference type="Pfam" id="PF14303"/>
    </source>
</evidence>
<evidence type="ECO:0000256" key="1">
    <source>
        <dbReference type="SAM" id="Coils"/>
    </source>
</evidence>
<feature type="domain" description="No apical meristem-associated C-terminal" evidence="2">
    <location>
        <begin position="148"/>
        <end position="283"/>
    </location>
</feature>
<evidence type="ECO:0000313" key="3">
    <source>
        <dbReference type="EMBL" id="SPD08071.1"/>
    </source>
</evidence>
<dbReference type="InterPro" id="IPR029466">
    <property type="entry name" value="NAM-associated_C"/>
</dbReference>